<name>A0AAC8QGA0_9BACT</name>
<proteinExistence type="predicted"/>
<dbReference type="Proteomes" id="UP000035579">
    <property type="component" value="Chromosome"/>
</dbReference>
<accession>A0AAC8QGA0</accession>
<dbReference type="EMBL" id="CP011509">
    <property type="protein sequence ID" value="AKJ06938.1"/>
    <property type="molecule type" value="Genomic_DNA"/>
</dbReference>
<evidence type="ECO:0000313" key="2">
    <source>
        <dbReference type="Proteomes" id="UP000035579"/>
    </source>
</evidence>
<reference evidence="1 2" key="1">
    <citation type="submission" date="2015-05" db="EMBL/GenBank/DDBJ databases">
        <title>Genome assembly of Archangium gephyra DSM 2261.</title>
        <authorList>
            <person name="Sharma G."/>
            <person name="Subramanian S."/>
        </authorList>
    </citation>
    <scope>NUCLEOTIDE SEQUENCE [LARGE SCALE GENOMIC DNA]</scope>
    <source>
        <strain evidence="1 2">DSM 2261</strain>
    </source>
</reference>
<evidence type="ECO:0000313" key="1">
    <source>
        <dbReference type="EMBL" id="AKJ06938.1"/>
    </source>
</evidence>
<dbReference type="AlphaFoldDB" id="A0AAC8QGA0"/>
<protein>
    <submittedName>
        <fullName evidence="1">Uncharacterized protein</fullName>
    </submittedName>
</protein>
<organism evidence="1 2">
    <name type="scientific">Archangium gephyra</name>
    <dbReference type="NCBI Taxonomy" id="48"/>
    <lineage>
        <taxon>Bacteria</taxon>
        <taxon>Pseudomonadati</taxon>
        <taxon>Myxococcota</taxon>
        <taxon>Myxococcia</taxon>
        <taxon>Myxococcales</taxon>
        <taxon>Cystobacterineae</taxon>
        <taxon>Archangiaceae</taxon>
        <taxon>Archangium</taxon>
    </lineage>
</organism>
<gene>
    <name evidence="1" type="ORF">AA314_08564</name>
</gene>
<dbReference type="KEGG" id="age:AA314_08564"/>
<sequence>METRHRIHHVIPARAHQAPSPRLSSTKWVGCYRVIDPRARNAARSLALLSTTR</sequence>